<dbReference type="InterPro" id="IPR036047">
    <property type="entry name" value="F-box-like_dom_sf"/>
</dbReference>
<name>A0ABQ0L6E9_MYCCL</name>
<keyword evidence="3" id="KW-1185">Reference proteome</keyword>
<dbReference type="Pfam" id="PF12937">
    <property type="entry name" value="F-box-like"/>
    <property type="match status" value="1"/>
</dbReference>
<evidence type="ECO:0000259" key="1">
    <source>
        <dbReference type="Pfam" id="PF12937"/>
    </source>
</evidence>
<dbReference type="Gene3D" id="3.80.10.10">
    <property type="entry name" value="Ribonuclease Inhibitor"/>
    <property type="match status" value="1"/>
</dbReference>
<dbReference type="SUPFAM" id="SSF52047">
    <property type="entry name" value="RNI-like"/>
    <property type="match status" value="1"/>
</dbReference>
<sequence>MAASLPPELLIHIFLDLFPPPNTPPSLTTALLLSHVCSSWRAIVLGLPAFWTNIVVRSNFTDLSQFIHLWAIRAHPRPLTISLATENTGIAINILGAAIAYHERWQDVDMDLPSPRDLFPSLVDAMSGKSMPLLRRLVLKNVPRRQHDLQSRKLIDLSNAPNLEELCLVGVSPTQFTGISQRLRALRLDDIPRFPIDVFLHSLPQLVELTLPSAETILDDLILAFPELPNIHEVYCADSGLTLTESSEDEGSGTFSALLSGSGSASAVRTMSIYNIGCIHLPHLERLSVEGIVVADKFVLPRLRHLRFRMVSTHWDLPRLHELTHIVRVQWACELESLHLALTRPALVLRSLTPAIPLLTRARRCASNSRDPTLGIRWEPWLLRLSTC</sequence>
<dbReference type="Proteomes" id="UP000815677">
    <property type="component" value="Unassembled WGS sequence"/>
</dbReference>
<dbReference type="InterPro" id="IPR032675">
    <property type="entry name" value="LRR_dom_sf"/>
</dbReference>
<feature type="domain" description="F-box" evidence="1">
    <location>
        <begin position="3"/>
        <end position="56"/>
    </location>
</feature>
<gene>
    <name evidence="2" type="ORF">MCHLO_03011</name>
</gene>
<evidence type="ECO:0000313" key="2">
    <source>
        <dbReference type="EMBL" id="GAT45431.1"/>
    </source>
</evidence>
<evidence type="ECO:0000313" key="3">
    <source>
        <dbReference type="Proteomes" id="UP000815677"/>
    </source>
</evidence>
<dbReference type="SUPFAM" id="SSF81383">
    <property type="entry name" value="F-box domain"/>
    <property type="match status" value="1"/>
</dbReference>
<dbReference type="Gene3D" id="1.20.1280.50">
    <property type="match status" value="1"/>
</dbReference>
<proteinExistence type="predicted"/>
<accession>A0ABQ0L6E9</accession>
<dbReference type="InterPro" id="IPR001810">
    <property type="entry name" value="F-box_dom"/>
</dbReference>
<protein>
    <recommendedName>
        <fullName evidence="1">F-box domain-containing protein</fullName>
    </recommendedName>
</protein>
<reference evidence="2" key="1">
    <citation type="submission" date="2014-09" db="EMBL/GenBank/DDBJ databases">
        <title>Genome sequence of the luminous mushroom Mycena chlorophos for searching fungal bioluminescence genes.</title>
        <authorList>
            <person name="Tanaka Y."/>
            <person name="Kasuga D."/>
            <person name="Oba Y."/>
            <person name="Hase S."/>
            <person name="Sato K."/>
            <person name="Oba Y."/>
            <person name="Sakakibara Y."/>
        </authorList>
    </citation>
    <scope>NUCLEOTIDE SEQUENCE</scope>
</reference>
<organism evidence="2 3">
    <name type="scientific">Mycena chlorophos</name>
    <name type="common">Agaric fungus</name>
    <name type="synonym">Agaricus chlorophos</name>
    <dbReference type="NCBI Taxonomy" id="658473"/>
    <lineage>
        <taxon>Eukaryota</taxon>
        <taxon>Fungi</taxon>
        <taxon>Dikarya</taxon>
        <taxon>Basidiomycota</taxon>
        <taxon>Agaricomycotina</taxon>
        <taxon>Agaricomycetes</taxon>
        <taxon>Agaricomycetidae</taxon>
        <taxon>Agaricales</taxon>
        <taxon>Marasmiineae</taxon>
        <taxon>Mycenaceae</taxon>
        <taxon>Mycena</taxon>
    </lineage>
</organism>
<dbReference type="EMBL" id="DF841337">
    <property type="protein sequence ID" value="GAT45431.1"/>
    <property type="molecule type" value="Genomic_DNA"/>
</dbReference>